<comment type="caution">
    <text evidence="1">The sequence shown here is derived from an EMBL/GenBank/DDBJ whole genome shotgun (WGS) entry which is preliminary data.</text>
</comment>
<evidence type="ECO:0000313" key="1">
    <source>
        <dbReference type="EMBL" id="KAJ9127469.1"/>
    </source>
</evidence>
<reference evidence="1" key="1">
    <citation type="submission" date="2023-04" db="EMBL/GenBank/DDBJ databases">
        <title>Draft Genome sequencing of Naganishia species isolated from polar environments using Oxford Nanopore Technology.</title>
        <authorList>
            <person name="Leo P."/>
            <person name="Venkateswaran K."/>
        </authorList>
    </citation>
    <scope>NUCLEOTIDE SEQUENCE</scope>
    <source>
        <strain evidence="1">DBVPG 5303</strain>
    </source>
</reference>
<accession>A0ACC2XVX2</accession>
<organism evidence="1 2">
    <name type="scientific">Naganishia onofrii</name>
    <dbReference type="NCBI Taxonomy" id="1851511"/>
    <lineage>
        <taxon>Eukaryota</taxon>
        <taxon>Fungi</taxon>
        <taxon>Dikarya</taxon>
        <taxon>Basidiomycota</taxon>
        <taxon>Agaricomycotina</taxon>
        <taxon>Tremellomycetes</taxon>
        <taxon>Filobasidiales</taxon>
        <taxon>Filobasidiaceae</taxon>
        <taxon>Naganishia</taxon>
    </lineage>
</organism>
<name>A0ACC2XVX2_9TREE</name>
<gene>
    <name evidence="1" type="ORF">QFC24_000878</name>
</gene>
<proteinExistence type="predicted"/>
<dbReference type="Proteomes" id="UP001234202">
    <property type="component" value="Unassembled WGS sequence"/>
</dbReference>
<dbReference type="EMBL" id="JASBWV010000002">
    <property type="protein sequence ID" value="KAJ9127469.1"/>
    <property type="molecule type" value="Genomic_DNA"/>
</dbReference>
<keyword evidence="2" id="KW-1185">Reference proteome</keyword>
<sequence length="712" mass="80846">MSTRCGRRPLAEALIRRKEWITSVVDTLCGLGGEKHHATRRTEERSPPHLPLPPPLPYSPTSTPFLRHVQILEESILSACPRASWKVFMALHEDLRRTHLPPDTLRALLSRQTGRIGDLEGDIPIRWPNVTQILDIMERMGVRANREDLETILSKAIDVGGTRKTKSLKHDTVLSIWNALSEANNGRLQNISIQVRERWLMYRLRRFRPQAKQKSSESHILKTLKAEWRQLALQGFFQHISLPTHAITVLFGGYHLHIEEAIDTLRVVHDNGGLITHEALRSVWWNHLESRLADFDAPDFQTYQYMNQNLEADSMRCTDSFDILVREALQEAIADITGGVTAIALLLYLPSESASSSHRLGSGPQPSYAKALHFIRRRIKRVPTQPTEEQAPHIVTTLGFGAVTIRDAIAQGEIISDYLVLTVFRGFKYLPGWMRTDDRYARRIQSALLLLVRSLRSRDHTLKQWQSVWPTMLETLSGYSSTRELTFQAMSVYSRMRTSKSSTDYAQVLSAFRQEQLRTAPQYDQPRKMLDMPWLAMDLYVDAVRFDARELDGIRNVIVHRLSDMENPVYLRHLRTTTSRHRGSDEARPVVLALLHDAIQHCQTPELVMGLYDIASGICTPKDPASMGILDLLLCKMSELGDQEHQQFAISRVEAEYERGVKPSRSGMETLVSLVEDDAGGTNMDDKVGALEVALATGDRLLLKSQQSPDII</sequence>
<evidence type="ECO:0000313" key="2">
    <source>
        <dbReference type="Proteomes" id="UP001234202"/>
    </source>
</evidence>
<protein>
    <submittedName>
        <fullName evidence="1">Uncharacterized protein</fullName>
    </submittedName>
</protein>